<organism evidence="2 3">
    <name type="scientific">Methylovulum psychrotolerans</name>
    <dbReference type="NCBI Taxonomy" id="1704499"/>
    <lineage>
        <taxon>Bacteria</taxon>
        <taxon>Pseudomonadati</taxon>
        <taxon>Pseudomonadota</taxon>
        <taxon>Gammaproteobacteria</taxon>
        <taxon>Methylococcales</taxon>
        <taxon>Methylococcaceae</taxon>
        <taxon>Methylovulum</taxon>
    </lineage>
</organism>
<comment type="caution">
    <text evidence="2">The sequence shown here is derived from an EMBL/GenBank/DDBJ whole genome shotgun (WGS) entry which is preliminary data.</text>
</comment>
<sequence>MFISPATISQKVSCSSAPLLFFDTCIFLDILRSPYRQGISIKAIDSTLKLLKMAENQPNDVWLLTSETVKGEWEANIGSVRQELESEVKKFERIHEKLVTAANVILDIDHVHSQKMTDLDLPFHLENLSKSLLTNCFIINNEDNHYARSGYRASKRLAPSKKGKSEYNDCLIFEVFLDVASQARMLGYSGTICFVTSNSSDYGKPENNFVTNDLQVVGAKLVNSLEWALSLCR</sequence>
<dbReference type="InterPro" id="IPR032557">
    <property type="entry name" value="DUF4935"/>
</dbReference>
<name>A0A2S5CL76_9GAMM</name>
<proteinExistence type="predicted"/>
<dbReference type="Proteomes" id="UP000237423">
    <property type="component" value="Unassembled WGS sequence"/>
</dbReference>
<dbReference type="AlphaFoldDB" id="A0A2S5CL76"/>
<feature type="domain" description="DUF4935" evidence="1">
    <location>
        <begin position="20"/>
        <end position="202"/>
    </location>
</feature>
<protein>
    <recommendedName>
        <fullName evidence="1">DUF4935 domain-containing protein</fullName>
    </recommendedName>
</protein>
<evidence type="ECO:0000313" key="3">
    <source>
        <dbReference type="Proteomes" id="UP000237423"/>
    </source>
</evidence>
<accession>A0A2S5CL76</accession>
<gene>
    <name evidence="2" type="ORF">AADEFJLK_02437</name>
</gene>
<reference evidence="2 3" key="1">
    <citation type="submission" date="2017-11" db="EMBL/GenBank/DDBJ databases">
        <title>Draft Genome Sequence of Methylobacter psychrotolerans Sph1T, an Obligate Methanotroph from Low-Temperature Environments.</title>
        <authorList>
            <person name="Oshkin I.Y."/>
            <person name="Miroshnikov K."/>
            <person name="Belova S.E."/>
            <person name="Korzhenkov A."/>
            <person name="Toshchakov S.V."/>
            <person name="Dedysh S.N."/>
        </authorList>
    </citation>
    <scope>NUCLEOTIDE SEQUENCE [LARGE SCALE GENOMIC DNA]</scope>
    <source>
        <strain evidence="2 3">Sph1</strain>
    </source>
</reference>
<evidence type="ECO:0000259" key="1">
    <source>
        <dbReference type="Pfam" id="PF16289"/>
    </source>
</evidence>
<dbReference type="Pfam" id="PF16289">
    <property type="entry name" value="PIN_12"/>
    <property type="match status" value="1"/>
</dbReference>
<evidence type="ECO:0000313" key="2">
    <source>
        <dbReference type="EMBL" id="POZ51570.1"/>
    </source>
</evidence>
<dbReference type="EMBL" id="PGFZ01000005">
    <property type="protein sequence ID" value="POZ51570.1"/>
    <property type="molecule type" value="Genomic_DNA"/>
</dbReference>
<dbReference type="RefSeq" id="WP_103974481.1">
    <property type="nucleotide sequence ID" value="NZ_PGFZ01000005.1"/>
</dbReference>